<organism evidence="1 2">
    <name type="scientific">Mya arenaria</name>
    <name type="common">Soft-shell clam</name>
    <dbReference type="NCBI Taxonomy" id="6604"/>
    <lineage>
        <taxon>Eukaryota</taxon>
        <taxon>Metazoa</taxon>
        <taxon>Spiralia</taxon>
        <taxon>Lophotrochozoa</taxon>
        <taxon>Mollusca</taxon>
        <taxon>Bivalvia</taxon>
        <taxon>Autobranchia</taxon>
        <taxon>Heteroconchia</taxon>
        <taxon>Euheterodonta</taxon>
        <taxon>Imparidentia</taxon>
        <taxon>Neoheterodontei</taxon>
        <taxon>Myida</taxon>
        <taxon>Myoidea</taxon>
        <taxon>Myidae</taxon>
        <taxon>Mya</taxon>
    </lineage>
</organism>
<dbReference type="Proteomes" id="UP001164746">
    <property type="component" value="Chromosome 11"/>
</dbReference>
<protein>
    <submittedName>
        <fullName evidence="1">Uncharacterized protein</fullName>
    </submittedName>
</protein>
<keyword evidence="2" id="KW-1185">Reference proteome</keyword>
<gene>
    <name evidence="1" type="ORF">MAR_001632</name>
</gene>
<dbReference type="EMBL" id="CP111022">
    <property type="protein sequence ID" value="WAR19794.1"/>
    <property type="molecule type" value="Genomic_DNA"/>
</dbReference>
<sequence length="194" mass="21971">IAWVKLSHTNTRPPDLDTQTPLGDTINLNVPPRKRPMDARKTGVDDAILSRNIRRTDGRTDIRTKILNRQKMKVNFQLYVEIERTRDLLFSGSKRSFEVPKDANCNDIYVRDDIAMDDQMEECPRQLHITPSGQLANMASENKPTNAFDALMNARRATGVSSCQCCKGQAASQSRCGFCDKSICYDCVRPSMRK</sequence>
<name>A0ABY7FF62_MYAAR</name>
<reference evidence="1" key="1">
    <citation type="submission" date="2022-11" db="EMBL/GenBank/DDBJ databases">
        <title>Centuries of genome instability and evolution in soft-shell clam transmissible cancer (bioRxiv).</title>
        <authorList>
            <person name="Hart S.F.M."/>
            <person name="Yonemitsu M.A."/>
            <person name="Giersch R.M."/>
            <person name="Beal B.F."/>
            <person name="Arriagada G."/>
            <person name="Davis B.W."/>
            <person name="Ostrander E.A."/>
            <person name="Goff S.P."/>
            <person name="Metzger M.J."/>
        </authorList>
    </citation>
    <scope>NUCLEOTIDE SEQUENCE</scope>
    <source>
        <strain evidence="1">MELC-2E11</strain>
        <tissue evidence="1">Siphon/mantle</tissue>
    </source>
</reference>
<evidence type="ECO:0000313" key="2">
    <source>
        <dbReference type="Proteomes" id="UP001164746"/>
    </source>
</evidence>
<proteinExistence type="predicted"/>
<feature type="non-terminal residue" evidence="1">
    <location>
        <position position="1"/>
    </location>
</feature>
<evidence type="ECO:0000313" key="1">
    <source>
        <dbReference type="EMBL" id="WAR19794.1"/>
    </source>
</evidence>
<accession>A0ABY7FF62</accession>